<feature type="domain" description="Peptidase M60" evidence="4">
    <location>
        <begin position="382"/>
        <end position="696"/>
    </location>
</feature>
<name>A0A0N0ZX44_CHRID</name>
<dbReference type="Proteomes" id="UP000037953">
    <property type="component" value="Unassembled WGS sequence"/>
</dbReference>
<dbReference type="SMART" id="SM01276">
    <property type="entry name" value="M60-like"/>
    <property type="match status" value="1"/>
</dbReference>
<dbReference type="SUPFAM" id="SSF49785">
    <property type="entry name" value="Galactose-binding domain-like"/>
    <property type="match status" value="2"/>
</dbReference>
<dbReference type="EMBL" id="LJOD01000005">
    <property type="protein sequence ID" value="KPE51496.1"/>
    <property type="molecule type" value="Genomic_DNA"/>
</dbReference>
<dbReference type="Gene3D" id="1.10.390.30">
    <property type="entry name" value="Peptidase M60, enhancin-like domain 3"/>
    <property type="match status" value="1"/>
</dbReference>
<dbReference type="NCBIfam" id="TIGR04183">
    <property type="entry name" value="Por_Secre_tail"/>
    <property type="match status" value="1"/>
</dbReference>
<feature type="domain" description="F5/8 type C" evidence="3">
    <location>
        <begin position="1"/>
        <end position="144"/>
    </location>
</feature>
<feature type="region of interest" description="Disordered" evidence="2">
    <location>
        <begin position="1"/>
        <end position="22"/>
    </location>
</feature>
<dbReference type="Gene3D" id="2.60.120.260">
    <property type="entry name" value="Galactose-binding domain-like"/>
    <property type="match status" value="2"/>
</dbReference>
<dbReference type="Pfam" id="PF00754">
    <property type="entry name" value="F5_F8_type_C"/>
    <property type="match status" value="1"/>
</dbReference>
<evidence type="ECO:0000259" key="3">
    <source>
        <dbReference type="PROSITE" id="PS50022"/>
    </source>
</evidence>
<reference evidence="5 6" key="1">
    <citation type="journal article" date="2015" name="Genom Data">
        <title>Draft genome sequence of a multidrug-resistant Chryseobacterium indologenes isolate from Malaysia.</title>
        <authorList>
            <person name="Yu C.Y."/>
            <person name="Ang G.Y."/>
            <person name="Cheng H.J."/>
            <person name="Cheong Y.M."/>
            <person name="Yin W.F."/>
            <person name="Chan K.G."/>
        </authorList>
    </citation>
    <scope>NUCLEOTIDE SEQUENCE [LARGE SCALE GENOMIC DNA]</scope>
    <source>
        <strain evidence="5 6">CI_885</strain>
    </source>
</reference>
<dbReference type="InterPro" id="IPR000421">
    <property type="entry name" value="FA58C"/>
</dbReference>
<dbReference type="InterPro" id="IPR031161">
    <property type="entry name" value="Peptidase_M60_dom"/>
</dbReference>
<dbReference type="Pfam" id="PF13402">
    <property type="entry name" value="Peptidase_M60"/>
    <property type="match status" value="1"/>
</dbReference>
<dbReference type="Gene3D" id="2.60.120.1250">
    <property type="entry name" value="Peptidase M60, enhancin-like domain 1"/>
    <property type="match status" value="1"/>
</dbReference>
<evidence type="ECO:0000313" key="6">
    <source>
        <dbReference type="Proteomes" id="UP000037953"/>
    </source>
</evidence>
<evidence type="ECO:0000259" key="4">
    <source>
        <dbReference type="PROSITE" id="PS51723"/>
    </source>
</evidence>
<accession>A0A0N0ZX44</accession>
<evidence type="ECO:0000313" key="5">
    <source>
        <dbReference type="EMBL" id="KPE51496.1"/>
    </source>
</evidence>
<keyword evidence="1" id="KW-0732">Signal</keyword>
<dbReference type="Pfam" id="PF18962">
    <property type="entry name" value="Por_Secre_tail"/>
    <property type="match status" value="1"/>
</dbReference>
<dbReference type="PROSITE" id="PS50022">
    <property type="entry name" value="FA58C_3"/>
    <property type="match status" value="1"/>
</dbReference>
<evidence type="ECO:0000256" key="2">
    <source>
        <dbReference type="SAM" id="MobiDB-lite"/>
    </source>
</evidence>
<dbReference type="InterPro" id="IPR008979">
    <property type="entry name" value="Galactose-bd-like_sf"/>
</dbReference>
<dbReference type="Gene3D" id="3.40.390.80">
    <property type="entry name" value="Peptidase M60, enhancin-like domain 2"/>
    <property type="match status" value="1"/>
</dbReference>
<dbReference type="AlphaFoldDB" id="A0A0N0ZX44"/>
<evidence type="ECO:0008006" key="7">
    <source>
        <dbReference type="Google" id="ProtNLM"/>
    </source>
</evidence>
<sequence length="999" mass="110003">MNAQTQVSPVYAKSSRESQPGSEIHKALDNNVSSNYQTKNSQNGIPDVIDFYFANVQDVVKIEYVPRTSGTNGIWTKIDVEYSTQNAPNTFTAVQSGIIFANNSSVKTIDLSGQPLTNLRTVRIRVVAGVNNYSSAAEVKFYSSVAQNTNPIIDCTLQTDEFNALTNVKYTPSGVSVNPPANSVAEGADKTIDNNPATIYHSNYAGNQFPINLTYTFTGNNTINAVQYTPRPNGGNGDFGTGEIWYKQTPSSAAVKVADFNCNFSNSPTLIPLSQTLTNVAEITVKVLSGQNNLASCAEMEFFNNAQFSLNQYDSIFNSLHSDLKPGVTQADINGITSPFFKGLAQCLYNNTYNKRFRTQNYIAYPIISSVTAQLKTMGANTCENPTGILFETGTKAVIFVGETNGASISLQTIDFAGENNLTKKTYNLTEGLNIIDITANGLGYIDYFSNSDNLAPITINITTGRVNGYYDPTVDSDTEWQKALTNNVYKKYDVKGTYINLNLEKAGLQRQSYLSGQQLTMNYDKIVKKEYELMGLFKYNKVPKNHMFLYTPIGGGLYASSFGAHMGISNANDLSDSFDAASLFSNIWGHAHELGHINQVRPAFKWHGMTEVTNNIYSAYCQYLYSTDFPGSTRFDKDTNGYTGYSPNVAGGTYNANINLSQIQGKNVYEILNSDDRQTTRIATIPFWQLMLYYGIGGAAKGRPSLEQRLSGTPAASGPDTAFWLADLLEICRNANTSGVSDVQLLLNAVSNICDVVQEDLTDFFVKSGYLRPVDKIVYDYSNKTITLTNQQIASTIAAIKNKNYPMPASPVINYLSTNSINFVRQQAPVTGTAMVGVTLNSNADPNLVSLTVNAQQWQNVIAFETYNQNTIIDVAIFGTGDASLNTTKVRYPQNATSVYAVGYDGTRKRVYPAETSLSVHNNKIKKEDIIYPNPVTDVLHISNNDFSEFEIYDMAGRQIINGLVKERKITVSDLPKGTYTLILKSKNNSHTFRFIKK</sequence>
<comment type="caution">
    <text evidence="5">The sequence shown here is derived from an EMBL/GenBank/DDBJ whole genome shotgun (WGS) entry which is preliminary data.</text>
</comment>
<dbReference type="InterPro" id="IPR026444">
    <property type="entry name" value="Secre_tail"/>
</dbReference>
<dbReference type="InterPro" id="IPR042279">
    <property type="entry name" value="Pep_M60_3"/>
</dbReference>
<protein>
    <recommendedName>
        <fullName evidence="7">T9SS type A sorting domain-containing protein</fullName>
    </recommendedName>
</protein>
<proteinExistence type="predicted"/>
<reference evidence="6" key="2">
    <citation type="submission" date="2015-09" db="EMBL/GenBank/DDBJ databases">
        <title>Draft genome sequence of a multidrug-resistant Chryseobacterium indologenes isolate from Malaysia.</title>
        <authorList>
            <person name="Yu C.Y."/>
            <person name="Ang G.Y."/>
            <person name="Chan K.-G."/>
        </authorList>
    </citation>
    <scope>NUCLEOTIDE SEQUENCE [LARGE SCALE GENOMIC DNA]</scope>
    <source>
        <strain evidence="6">CI_885</strain>
    </source>
</reference>
<dbReference type="PROSITE" id="PS51723">
    <property type="entry name" value="PEPTIDASE_M60"/>
    <property type="match status" value="1"/>
</dbReference>
<gene>
    <name evidence="5" type="ORF">AOB46_10195</name>
</gene>
<dbReference type="PATRIC" id="fig|253.9.peg.3835"/>
<organism evidence="5 6">
    <name type="scientific">Chryseobacterium indologenes</name>
    <name type="common">Flavobacterium indologenes</name>
    <dbReference type="NCBI Taxonomy" id="253"/>
    <lineage>
        <taxon>Bacteria</taxon>
        <taxon>Pseudomonadati</taxon>
        <taxon>Bacteroidota</taxon>
        <taxon>Flavobacteriia</taxon>
        <taxon>Flavobacteriales</taxon>
        <taxon>Weeksellaceae</taxon>
        <taxon>Chryseobacterium group</taxon>
        <taxon>Chryseobacterium</taxon>
    </lineage>
</organism>
<evidence type="ECO:0000256" key="1">
    <source>
        <dbReference type="ARBA" id="ARBA00022729"/>
    </source>
</evidence>